<organism evidence="7 8">
    <name type="scientific">Bordetella ansorpii</name>
    <dbReference type="NCBI Taxonomy" id="288768"/>
    <lineage>
        <taxon>Bacteria</taxon>
        <taxon>Pseudomonadati</taxon>
        <taxon>Pseudomonadota</taxon>
        <taxon>Betaproteobacteria</taxon>
        <taxon>Burkholderiales</taxon>
        <taxon>Alcaligenaceae</taxon>
        <taxon>Bordetella</taxon>
    </lineage>
</organism>
<dbReference type="OrthoDB" id="9761985at2"/>
<protein>
    <submittedName>
        <fullName evidence="7">Spermidine synthase (Putrescine aminopropyltransferase)</fullName>
        <ecNumber evidence="7">2.5.1.16</ecNumber>
    </submittedName>
</protein>
<dbReference type="EC" id="2.5.1.16" evidence="7"/>
<evidence type="ECO:0000313" key="8">
    <source>
        <dbReference type="Proteomes" id="UP000077037"/>
    </source>
</evidence>
<keyword evidence="3 4" id="KW-0620">Polyamine biosynthesis</keyword>
<gene>
    <name evidence="7" type="primary">speE_3</name>
    <name evidence="7" type="ORF">SAMEA1982600_01904</name>
</gene>
<keyword evidence="2 4" id="KW-0808">Transferase</keyword>
<dbReference type="Gene3D" id="3.40.50.150">
    <property type="entry name" value="Vaccinia Virus protein VP39"/>
    <property type="match status" value="1"/>
</dbReference>
<dbReference type="CDD" id="cd02440">
    <property type="entry name" value="AdoMet_MTases"/>
    <property type="match status" value="1"/>
</dbReference>
<dbReference type="InterPro" id="IPR030374">
    <property type="entry name" value="PABS"/>
</dbReference>
<evidence type="ECO:0000259" key="6">
    <source>
        <dbReference type="PROSITE" id="PS51006"/>
    </source>
</evidence>
<evidence type="ECO:0000256" key="3">
    <source>
        <dbReference type="ARBA" id="ARBA00023115"/>
    </source>
</evidence>
<dbReference type="NCBIfam" id="NF037959">
    <property type="entry name" value="MFS_SpdSyn"/>
    <property type="match status" value="1"/>
</dbReference>
<keyword evidence="5" id="KW-0732">Signal</keyword>
<evidence type="ECO:0000256" key="4">
    <source>
        <dbReference type="PROSITE-ProRule" id="PRU00354"/>
    </source>
</evidence>
<feature type="domain" description="PABS" evidence="6">
    <location>
        <begin position="13"/>
        <end position="253"/>
    </location>
</feature>
<accession>A0A157NSI9</accession>
<dbReference type="InterPro" id="IPR029063">
    <property type="entry name" value="SAM-dependent_MTases_sf"/>
</dbReference>
<dbReference type="GO" id="GO:0006596">
    <property type="term" value="P:polyamine biosynthetic process"/>
    <property type="evidence" value="ECO:0007669"/>
    <property type="project" value="UniProtKB-UniRule"/>
</dbReference>
<feature type="chain" id="PRO_5007614630" evidence="5">
    <location>
        <begin position="30"/>
        <end position="293"/>
    </location>
</feature>
<feature type="active site" description="Proton acceptor" evidence="4">
    <location>
        <position position="173"/>
    </location>
</feature>
<comment type="similarity">
    <text evidence="1">Belongs to the spermidine/spermine synthase family.</text>
</comment>
<dbReference type="GO" id="GO:0004766">
    <property type="term" value="F:spermidine synthase activity"/>
    <property type="evidence" value="ECO:0007669"/>
    <property type="project" value="UniProtKB-EC"/>
</dbReference>
<dbReference type="Pfam" id="PF01564">
    <property type="entry name" value="Spermine_synth"/>
    <property type="match status" value="1"/>
</dbReference>
<evidence type="ECO:0000256" key="2">
    <source>
        <dbReference type="ARBA" id="ARBA00022679"/>
    </source>
</evidence>
<name>A0A157NSI9_9BORD</name>
<dbReference type="PANTHER" id="PTHR43317">
    <property type="entry name" value="THERMOSPERMINE SYNTHASE ACAULIS5"/>
    <property type="match status" value="1"/>
</dbReference>
<dbReference type="Proteomes" id="UP000077037">
    <property type="component" value="Unassembled WGS sequence"/>
</dbReference>
<dbReference type="SUPFAM" id="SSF53335">
    <property type="entry name" value="S-adenosyl-L-methionine-dependent methyltransferases"/>
    <property type="match status" value="1"/>
</dbReference>
<sequence length="293" mass="32113">MVFPSLARRWAAALMAALACLLAAAPAAALQVLHTELSDYAPVVVYETDDGQRCLSFGQADADARQTCIYTDGSARMPFAYTRMMMATLLAQPDPSRILIIGLGGGTLPKALSEVLPKARIDVVEIDPAVDRVAQDWFGFHPSGRLRVYHQDGRAYVESAVRDGKQYDLILIDAFDADYIPRHMTTLEFLQQVRALLSPDGVAAANTFSNSEFYDRESATYASAFPSIFNLKANNRVIIAINGTLPDDAALKRNAARWAKPLAPYGVDVAHELERFDRGLTFPDGTRLLRDGS</sequence>
<dbReference type="EMBL" id="FKBS01000014">
    <property type="protein sequence ID" value="SAI23996.1"/>
    <property type="molecule type" value="Genomic_DNA"/>
</dbReference>
<dbReference type="AlphaFoldDB" id="A0A157NSI9"/>
<dbReference type="RefSeq" id="WP_066410863.1">
    <property type="nucleotide sequence ID" value="NZ_FKBS01000014.1"/>
</dbReference>
<dbReference type="PANTHER" id="PTHR43317:SF1">
    <property type="entry name" value="THERMOSPERMINE SYNTHASE ACAULIS5"/>
    <property type="match status" value="1"/>
</dbReference>
<evidence type="ECO:0000256" key="5">
    <source>
        <dbReference type="SAM" id="SignalP"/>
    </source>
</evidence>
<evidence type="ECO:0000256" key="1">
    <source>
        <dbReference type="ARBA" id="ARBA00007867"/>
    </source>
</evidence>
<dbReference type="PROSITE" id="PS51006">
    <property type="entry name" value="PABS_2"/>
    <property type="match status" value="1"/>
</dbReference>
<reference evidence="7 8" key="1">
    <citation type="submission" date="2016-03" db="EMBL/GenBank/DDBJ databases">
        <authorList>
            <consortium name="Pathogen Informatics"/>
        </authorList>
    </citation>
    <scope>NUCLEOTIDE SEQUENCE [LARGE SCALE GENOMIC DNA]</scope>
    <source>
        <strain evidence="7 8">NCTC13364</strain>
    </source>
</reference>
<evidence type="ECO:0000313" key="7">
    <source>
        <dbReference type="EMBL" id="SAI23996.1"/>
    </source>
</evidence>
<proteinExistence type="inferred from homology"/>
<feature type="signal peptide" evidence="5">
    <location>
        <begin position="1"/>
        <end position="29"/>
    </location>
</feature>